<evidence type="ECO:0000256" key="4">
    <source>
        <dbReference type="ARBA" id="ARBA00022833"/>
    </source>
</evidence>
<proteinExistence type="inferred from homology"/>
<keyword evidence="2" id="KW-0479">Metal-binding</keyword>
<dbReference type="CDD" id="cd07332">
    <property type="entry name" value="M48C_Oma1_like"/>
    <property type="match status" value="1"/>
</dbReference>
<dbReference type="InterPro" id="IPR055518">
    <property type="entry name" value="DUF7092"/>
</dbReference>
<keyword evidence="5 6" id="KW-0482">Metalloprotease</keyword>
<sequence length="362" mass="37961">MLPGVTPPPTVSAEYLAADGTPAQPVRVLALNGQLLIQGAGADRSVALRGLRWPDQAARRGHLRELVLPDGARLRATGAADSAAWDAWQRQVGPGSGWRALRWAGLGALLAGLAAALLLWLAYAQGLPLAARGVLALVPTELEARIGRATLEGMDGEQLAPSTLPPERRRQLEARVAAALQRSGTPLAYDLQWRRSRDGRHPGPNAFALPGGTVVVTDELVQLLEGADDALLGVIGHELGHVRERHGMRLVTQTGLVTLAIGALIGDYGSVLAGAPVLLAQGAYSRDFEREADDAAIALLRANGLSPLALLTLFERLAARAGQTERAGEPDAWGIAFASHPPDAERVARIRAAAASAAHPPP</sequence>
<organism evidence="10 11">
    <name type="scientific">Sphaerotilus microaerophilus</name>
    <dbReference type="NCBI Taxonomy" id="2914710"/>
    <lineage>
        <taxon>Bacteria</taxon>
        <taxon>Pseudomonadati</taxon>
        <taxon>Pseudomonadota</taxon>
        <taxon>Betaproteobacteria</taxon>
        <taxon>Burkholderiales</taxon>
        <taxon>Sphaerotilaceae</taxon>
        <taxon>Sphaerotilus</taxon>
    </lineage>
</organism>
<evidence type="ECO:0000256" key="3">
    <source>
        <dbReference type="ARBA" id="ARBA00022801"/>
    </source>
</evidence>
<evidence type="ECO:0000256" key="6">
    <source>
        <dbReference type="RuleBase" id="RU003983"/>
    </source>
</evidence>
<feature type="domain" description="Peptidase M48" evidence="8">
    <location>
        <begin position="167"/>
        <end position="352"/>
    </location>
</feature>
<reference evidence="10" key="1">
    <citation type="submission" date="2022-04" db="EMBL/GenBank/DDBJ databases">
        <title>Whole genome sequence of Sphaerotilus sp. FB-5.</title>
        <authorList>
            <person name="Takeda M."/>
            <person name="Narihara S."/>
            <person name="Akimoto M."/>
            <person name="Akimoto R."/>
            <person name="Nishiyashiki S."/>
            <person name="Murakami T."/>
        </authorList>
    </citation>
    <scope>NUCLEOTIDE SEQUENCE</scope>
    <source>
        <strain evidence="10">FB-5</strain>
    </source>
</reference>
<keyword evidence="3 6" id="KW-0378">Hydrolase</keyword>
<dbReference type="Gene3D" id="3.30.2010.10">
    <property type="entry name" value="Metalloproteases ('zincins'), catalytic domain"/>
    <property type="match status" value="1"/>
</dbReference>
<dbReference type="PANTHER" id="PTHR22726:SF1">
    <property type="entry name" value="METALLOENDOPEPTIDASE OMA1, MITOCHONDRIAL"/>
    <property type="match status" value="1"/>
</dbReference>
<dbReference type="EMBL" id="AP025730">
    <property type="protein sequence ID" value="BDI03531.1"/>
    <property type="molecule type" value="Genomic_DNA"/>
</dbReference>
<evidence type="ECO:0000256" key="1">
    <source>
        <dbReference type="ARBA" id="ARBA00022670"/>
    </source>
</evidence>
<evidence type="ECO:0000256" key="7">
    <source>
        <dbReference type="SAM" id="Phobius"/>
    </source>
</evidence>
<keyword evidence="1 6" id="KW-0645">Protease</keyword>
<dbReference type="PANTHER" id="PTHR22726">
    <property type="entry name" value="METALLOENDOPEPTIDASE OMA1"/>
    <property type="match status" value="1"/>
</dbReference>
<evidence type="ECO:0000313" key="10">
    <source>
        <dbReference type="EMBL" id="BDI03531.1"/>
    </source>
</evidence>
<comment type="cofactor">
    <cofactor evidence="6">
        <name>Zn(2+)</name>
        <dbReference type="ChEBI" id="CHEBI:29105"/>
    </cofactor>
    <text evidence="6">Binds 1 zinc ion per subunit.</text>
</comment>
<accession>A0ABM7YH62</accession>
<evidence type="ECO:0000259" key="9">
    <source>
        <dbReference type="Pfam" id="PF23368"/>
    </source>
</evidence>
<feature type="domain" description="DUF7092" evidence="9">
    <location>
        <begin position="11"/>
        <end position="91"/>
    </location>
</feature>
<dbReference type="InterPro" id="IPR001915">
    <property type="entry name" value="Peptidase_M48"/>
</dbReference>
<dbReference type="Proteomes" id="UP001057498">
    <property type="component" value="Chromosome"/>
</dbReference>
<protein>
    <submittedName>
        <fullName evidence="10">Peptidase M48</fullName>
    </submittedName>
</protein>
<dbReference type="Pfam" id="PF23368">
    <property type="entry name" value="DUF7092"/>
    <property type="match status" value="1"/>
</dbReference>
<dbReference type="Pfam" id="PF01435">
    <property type="entry name" value="Peptidase_M48"/>
    <property type="match status" value="1"/>
</dbReference>
<dbReference type="InterPro" id="IPR051156">
    <property type="entry name" value="Mito/Outer_Membr_Metalloprot"/>
</dbReference>
<keyword evidence="11" id="KW-1185">Reference proteome</keyword>
<feature type="transmembrane region" description="Helical" evidence="7">
    <location>
        <begin position="100"/>
        <end position="123"/>
    </location>
</feature>
<evidence type="ECO:0000256" key="2">
    <source>
        <dbReference type="ARBA" id="ARBA00022723"/>
    </source>
</evidence>
<keyword evidence="7" id="KW-1133">Transmembrane helix</keyword>
<comment type="similarity">
    <text evidence="6">Belongs to the peptidase M48 family.</text>
</comment>
<evidence type="ECO:0000259" key="8">
    <source>
        <dbReference type="Pfam" id="PF01435"/>
    </source>
</evidence>
<gene>
    <name evidence="10" type="ORF">CATMQ487_05010</name>
</gene>
<keyword evidence="7" id="KW-0812">Transmembrane</keyword>
<evidence type="ECO:0000256" key="5">
    <source>
        <dbReference type="ARBA" id="ARBA00023049"/>
    </source>
</evidence>
<keyword evidence="7" id="KW-0472">Membrane</keyword>
<name>A0ABM7YH62_9BURK</name>
<keyword evidence="4 6" id="KW-0862">Zinc</keyword>
<evidence type="ECO:0000313" key="11">
    <source>
        <dbReference type="Proteomes" id="UP001057498"/>
    </source>
</evidence>